<dbReference type="AlphaFoldDB" id="G9A6A7"/>
<dbReference type="EMBL" id="HE616890">
    <property type="protein sequence ID" value="CCE98417.1"/>
    <property type="molecule type" value="Genomic_DNA"/>
</dbReference>
<dbReference type="HOGENOM" id="CLU_882422_0_0_5"/>
<evidence type="ECO:0000313" key="1">
    <source>
        <dbReference type="EMBL" id="CCE98417.1"/>
    </source>
</evidence>
<accession>G9A6A7</accession>
<name>G9A6A7_SINF1</name>
<dbReference type="Proteomes" id="UP000007735">
    <property type="component" value="Chromosome"/>
</dbReference>
<proteinExistence type="predicted"/>
<dbReference type="KEGG" id="sfh:SFHH103_03926"/>
<gene>
    <name evidence="1" type="ordered locus">SFHH103_03926</name>
</gene>
<dbReference type="RefSeq" id="WP_014330781.1">
    <property type="nucleotide sequence ID" value="NC_016812.1"/>
</dbReference>
<organism evidence="1 2">
    <name type="scientific">Sinorhizobium fredii (strain HH103)</name>
    <dbReference type="NCBI Taxonomy" id="1117943"/>
    <lineage>
        <taxon>Bacteria</taxon>
        <taxon>Pseudomonadati</taxon>
        <taxon>Pseudomonadota</taxon>
        <taxon>Alphaproteobacteria</taxon>
        <taxon>Hyphomicrobiales</taxon>
        <taxon>Rhizobiaceae</taxon>
        <taxon>Sinorhizobium/Ensifer group</taxon>
        <taxon>Sinorhizobium</taxon>
    </lineage>
</organism>
<sequence>MTDRNLGNNSKNGNAKDRLHVVYCTFEDMKQLVQKESEKDRPIWIIRHPKDGGNITWEAPPHCACYVLDLENDQDCAVAVEITTAAAVPPSMLVITTDVDRDVSVLQPSGNEEYLIQKVLRDDVLAERVKVYSPGKDATDDCDCKSTREGIGHDPKNLGTPGILQSFSRGIPAHLPHVCHAPPYEGHTLAFNVAKEGKRVIIFSPPQLQPKQYGRWASEAIVVDADIESEAGFDVAAEALRGHFDLIVFICDPTRLSDEMIFTDCEEMLLDVHMWFVLGSRERVFRLRPEETSDNVVLLNPLAIEFDQPSEQPWN</sequence>
<protein>
    <submittedName>
        <fullName evidence="1">Uncharacterized protein</fullName>
    </submittedName>
</protein>
<reference evidence="1 2" key="1">
    <citation type="journal article" date="2012" name="J. Bacteriol.">
        <title>Genome sequence of the soybean symbiont Sinorhizobium fredii HH103.</title>
        <authorList>
            <person name="Weidner S."/>
            <person name="Becker A."/>
            <person name="Bonilla I."/>
            <person name="Jaenicke S."/>
            <person name="Lloret J."/>
            <person name="Margaret I."/>
            <person name="Puhler A."/>
            <person name="Ruiz-Sainz J.E."/>
            <person name="Schneiker-Bekel S."/>
            <person name="Szczepanowski R."/>
            <person name="Vinardell J.M."/>
            <person name="Zehner S."/>
            <person name="Gottfert M."/>
        </authorList>
    </citation>
    <scope>NUCLEOTIDE SEQUENCE [LARGE SCALE GENOMIC DNA]</scope>
    <source>
        <strain evidence="1 2">HH103</strain>
    </source>
</reference>
<evidence type="ECO:0000313" key="2">
    <source>
        <dbReference type="Proteomes" id="UP000007735"/>
    </source>
</evidence>